<proteinExistence type="predicted"/>
<dbReference type="RefSeq" id="WP_133330792.1">
    <property type="nucleotide sequence ID" value="NZ_SMYL01000013.1"/>
</dbReference>
<dbReference type="Gene3D" id="3.40.190.10">
    <property type="entry name" value="Periplasmic binding protein-like II"/>
    <property type="match status" value="2"/>
</dbReference>
<protein>
    <submittedName>
        <fullName evidence="1">Transporter substrate-binding domain-containing protein</fullName>
    </submittedName>
</protein>
<evidence type="ECO:0000313" key="2">
    <source>
        <dbReference type="Proteomes" id="UP000294829"/>
    </source>
</evidence>
<comment type="caution">
    <text evidence="1">The sequence shown here is derived from an EMBL/GenBank/DDBJ whole genome shotgun (WGS) entry which is preliminary data.</text>
</comment>
<dbReference type="OrthoDB" id="547680at2"/>
<dbReference type="Proteomes" id="UP000294829">
    <property type="component" value="Unassembled WGS sequence"/>
</dbReference>
<reference evidence="1 2" key="1">
    <citation type="submission" date="2019-03" db="EMBL/GenBank/DDBJ databases">
        <title>Sapientia aquatica gen. nov., sp. nov., isolated from a crater lake.</title>
        <authorList>
            <person name="Felfoldi T."/>
            <person name="Szabo A."/>
            <person name="Toth E."/>
            <person name="Schumann P."/>
            <person name="Keki Z."/>
            <person name="Marialigeti K."/>
            <person name="Mathe I."/>
        </authorList>
    </citation>
    <scope>NUCLEOTIDE SEQUENCE [LARGE SCALE GENOMIC DNA]</scope>
    <source>
        <strain evidence="1 2">SA-152</strain>
    </source>
</reference>
<dbReference type="AlphaFoldDB" id="A0A4R5VRX1"/>
<organism evidence="1 2">
    <name type="scientific">Sapientia aquatica</name>
    <dbReference type="NCBI Taxonomy" id="1549640"/>
    <lineage>
        <taxon>Bacteria</taxon>
        <taxon>Pseudomonadati</taxon>
        <taxon>Pseudomonadota</taxon>
        <taxon>Betaproteobacteria</taxon>
        <taxon>Burkholderiales</taxon>
        <taxon>Oxalobacteraceae</taxon>
        <taxon>Sapientia</taxon>
    </lineage>
</organism>
<name>A0A4R5VRX1_9BURK</name>
<keyword evidence="2" id="KW-1185">Reference proteome</keyword>
<dbReference type="EMBL" id="SMYL01000013">
    <property type="protein sequence ID" value="TDK61307.1"/>
    <property type="molecule type" value="Genomic_DNA"/>
</dbReference>
<dbReference type="SUPFAM" id="SSF53850">
    <property type="entry name" value="Periplasmic binding protein-like II"/>
    <property type="match status" value="1"/>
</dbReference>
<gene>
    <name evidence="1" type="ORF">E2I14_17145</name>
</gene>
<sequence length="285" mass="32504">MMIIKTLVSVFFLSTIFVSAQGAEKIYYPRPEASVDSRNEYPVELLQLVFKKAGGVYELVPNKVVMPQLRSIKELQNNHGDIDVMWTMTSKSRESLLRPIRIPIDKGLIGWRIALVTEPNKDLFKNVTSAADLSKFSAGQGYGWPDVDILRANHIQVVDSSTYTGLFNMLSNKRFAFLPRSLDEIWPELKQYQAQGLAADQYLALHYPAASYYFVNKKNAKLAANIEKGLNLAIADGSFERLFRQYFEDGIKRADLKNRIVIELTNPLMSDETPLARKELWFFPK</sequence>
<accession>A0A4R5VRX1</accession>
<evidence type="ECO:0000313" key="1">
    <source>
        <dbReference type="EMBL" id="TDK61307.1"/>
    </source>
</evidence>